<dbReference type="Pfam" id="PF20943">
    <property type="entry name" value="DUF4785_3rd"/>
    <property type="match status" value="1"/>
</dbReference>
<evidence type="ECO:0000259" key="2">
    <source>
        <dbReference type="Pfam" id="PF16024"/>
    </source>
</evidence>
<evidence type="ECO:0008006" key="6">
    <source>
        <dbReference type="Google" id="ProtNLM"/>
    </source>
</evidence>
<dbReference type="Proteomes" id="UP000198658">
    <property type="component" value="Unassembled WGS sequence"/>
</dbReference>
<feature type="signal peptide" evidence="1">
    <location>
        <begin position="1"/>
        <end position="21"/>
    </location>
</feature>
<evidence type="ECO:0000313" key="5">
    <source>
        <dbReference type="Proteomes" id="UP000198658"/>
    </source>
</evidence>
<dbReference type="OrthoDB" id="6284234at2"/>
<feature type="domain" description="DUF4785" evidence="3">
    <location>
        <begin position="287"/>
        <end position="379"/>
    </location>
</feature>
<dbReference type="Pfam" id="PF16024">
    <property type="entry name" value="DUF4785_1st"/>
    <property type="match status" value="1"/>
</dbReference>
<dbReference type="InterPro" id="IPR048295">
    <property type="entry name" value="DUF4785_C"/>
</dbReference>
<organism evidence="4 5">
    <name type="scientific">Microbulbifer marinus</name>
    <dbReference type="NCBI Taxonomy" id="658218"/>
    <lineage>
        <taxon>Bacteria</taxon>
        <taxon>Pseudomonadati</taxon>
        <taxon>Pseudomonadota</taxon>
        <taxon>Gammaproteobacteria</taxon>
        <taxon>Cellvibrionales</taxon>
        <taxon>Microbulbiferaceae</taxon>
        <taxon>Microbulbifer</taxon>
    </lineage>
</organism>
<gene>
    <name evidence="4" type="ORF">SAMN05216562_1173</name>
</gene>
<dbReference type="Gene3D" id="2.60.40.3870">
    <property type="entry name" value="Uncharacterised protein PF16024, DUF4785"/>
    <property type="match status" value="1"/>
</dbReference>
<proteinExistence type="predicted"/>
<evidence type="ECO:0000259" key="3">
    <source>
        <dbReference type="Pfam" id="PF20943"/>
    </source>
</evidence>
<accession>A0A1H3WYP8</accession>
<evidence type="ECO:0000256" key="1">
    <source>
        <dbReference type="SAM" id="SignalP"/>
    </source>
</evidence>
<protein>
    <recommendedName>
        <fullName evidence="6">DUF4785 domain-containing protein</fullName>
    </recommendedName>
</protein>
<feature type="domain" description="DUF4785" evidence="2">
    <location>
        <begin position="28"/>
        <end position="175"/>
    </location>
</feature>
<dbReference type="RefSeq" id="WP_091386041.1">
    <property type="nucleotide sequence ID" value="NZ_FNQO01000001.1"/>
</dbReference>
<dbReference type="AlphaFoldDB" id="A0A1H3WYP8"/>
<keyword evidence="1" id="KW-0732">Signal</keyword>
<dbReference type="InterPro" id="IPR031979">
    <property type="entry name" value="DUF4785_N"/>
</dbReference>
<feature type="chain" id="PRO_5011570073" description="DUF4785 domain-containing protein" evidence="1">
    <location>
        <begin position="22"/>
        <end position="388"/>
    </location>
</feature>
<dbReference type="EMBL" id="FNQO01000001">
    <property type="protein sequence ID" value="SDZ91358.1"/>
    <property type="molecule type" value="Genomic_DNA"/>
</dbReference>
<reference evidence="5" key="1">
    <citation type="submission" date="2016-10" db="EMBL/GenBank/DDBJ databases">
        <authorList>
            <person name="Varghese N."/>
            <person name="Submissions S."/>
        </authorList>
    </citation>
    <scope>NUCLEOTIDE SEQUENCE [LARGE SCALE GENOMIC DNA]</scope>
    <source>
        <strain evidence="5">CGMCC 1.10657</strain>
    </source>
</reference>
<sequence length="388" mass="42830">MKSILITTVLAFCAFTSVASAQEILNNSREQIHFSQYVDPADEQRLADTGSNEKSRVFFRRVSGAELNRGVELVIDAKKAVIQISPLDRSSNGKRVVNAEIPRGMTLSNGTERRRVDDDSIALYRKSQGLRENFPDFYGRAHVMRVPEEMGRGKFTLQANGNAKSDAEYIVYVLDKHSDIALEVQTPSKRFARSGKLVLDAKPSGNTAVKLESISTTLIAPNGERYAVDGNMSGNSYNVDWPITADAPSVPGELWRIEVRSTLRNARNEPIERVAVLAADVFTKTAGVSAVDSGAQNLQLSLSVQHAGRYEARALVFGRDSAGEYKPVLLAYQAQWLDAGQREMQVPIDQVKLAASGLHGPYQVRNIQLLDQGRMSVLEYLDGSWELK</sequence>
<evidence type="ECO:0000313" key="4">
    <source>
        <dbReference type="EMBL" id="SDZ91358.1"/>
    </source>
</evidence>
<keyword evidence="5" id="KW-1185">Reference proteome</keyword>
<name>A0A1H3WYP8_9GAMM</name>
<dbReference type="Gene3D" id="2.60.120.1370">
    <property type="match status" value="1"/>
</dbReference>
<dbReference type="Gene3D" id="2.60.40.1930">
    <property type="match status" value="1"/>
</dbReference>